<dbReference type="SUPFAM" id="SSF55424">
    <property type="entry name" value="FAD/NAD-linked reductases, dimerisation (C-terminal) domain"/>
    <property type="match status" value="1"/>
</dbReference>
<accession>A0A174MTL5</accession>
<dbReference type="InterPro" id="IPR050260">
    <property type="entry name" value="FAD-bd_OxRdtase"/>
</dbReference>
<dbReference type="Gene3D" id="3.50.50.60">
    <property type="entry name" value="FAD/NAD(P)-binding domain"/>
    <property type="match status" value="2"/>
</dbReference>
<dbReference type="Pfam" id="PF00581">
    <property type="entry name" value="Rhodanese"/>
    <property type="match status" value="1"/>
</dbReference>
<keyword evidence="5 8" id="KW-0560">Oxidoreductase</keyword>
<dbReference type="Pfam" id="PF02852">
    <property type="entry name" value="Pyr_redox_dim"/>
    <property type="match status" value="1"/>
</dbReference>
<dbReference type="PANTHER" id="PTHR43429:SF1">
    <property type="entry name" value="NAD(P)H SULFUR OXIDOREDUCTASE (COA-DEPENDENT)"/>
    <property type="match status" value="1"/>
</dbReference>
<dbReference type="InterPro" id="IPR036873">
    <property type="entry name" value="Rhodanese-like_dom_sf"/>
</dbReference>
<gene>
    <name evidence="8" type="primary">cdr</name>
    <name evidence="8" type="ORF">ERS852551_00686</name>
</gene>
<evidence type="ECO:0000256" key="1">
    <source>
        <dbReference type="ARBA" id="ARBA00001974"/>
    </source>
</evidence>
<keyword evidence="3" id="KW-0285">Flavoprotein</keyword>
<dbReference type="EC" id="1.8.1.14" evidence="8"/>
<dbReference type="GO" id="GO:0050451">
    <property type="term" value="F:CoA-disulfide reductase (NADPH) activity"/>
    <property type="evidence" value="ECO:0007669"/>
    <property type="project" value="UniProtKB-EC"/>
</dbReference>
<feature type="domain" description="Rhodanese" evidence="7">
    <location>
        <begin position="468"/>
        <end position="551"/>
    </location>
</feature>
<keyword evidence="6" id="KW-0676">Redox-active center</keyword>
<dbReference type="AlphaFoldDB" id="A0A174MTL5"/>
<dbReference type="OrthoDB" id="9802028at2"/>
<evidence type="ECO:0000313" key="8">
    <source>
        <dbReference type="EMBL" id="CUP39792.1"/>
    </source>
</evidence>
<dbReference type="PROSITE" id="PS50206">
    <property type="entry name" value="RHODANESE_3"/>
    <property type="match status" value="1"/>
</dbReference>
<sequence length="555" mass="60117">MGKKVLIVGGVAGGASAAARLRRLDENAEIILFERGEYISYANCGLPYHVGGAIPKREALLLQTPQVMRSRFNIDVRVCSEVVSIDREARMVTVENRAAGERYTESYDTLILSTGSEPLRPPIPGIDSDRIRTLWTVPDTDEIKAFIAKRGVKSAAVVGGGFIGLEMAENLRRLGLSVTMIEMLDQVMAPLDYEMALMLHKHLEQQGVSLRLGDGVDAFEHTDKTVTVRLKSGRTVTADLVILSIGVRPNSKLAKDAGLELNARGGIVTDQFLRTSDPAIYAVGDAIEVQDFISGERTMIPLAGPANKQGRIAADNIAGAQQSYDGTQGTSVAKIFELTAASTGANEKTLIRRGMKKGADYESILIVQNSHAAYYPGAAPLVLKLLFSMDGKRLFGAQIVGTDGVDKRIDVLAAAIRLGAGVSDLTKLELAYAPPYSSAKDPVNMAGYVAENLLTGKVAFSSWDALDKRDGAVVLDVRETMERQAFELPDSVHIPLGQLRERIGELDPARRYIILCAVGVRAYNASRILSAHGFKNVLVYPGGTHFYRSTHFPLF</sequence>
<proteinExistence type="inferred from homology"/>
<dbReference type="InterPro" id="IPR016156">
    <property type="entry name" value="FAD/NAD-linked_Rdtase_dimer_sf"/>
</dbReference>
<dbReference type="SUPFAM" id="SSF52821">
    <property type="entry name" value="Rhodanese/Cell cycle control phosphatase"/>
    <property type="match status" value="1"/>
</dbReference>
<dbReference type="PRINTS" id="PR00368">
    <property type="entry name" value="FADPNR"/>
</dbReference>
<comment type="cofactor">
    <cofactor evidence="1">
        <name>FAD</name>
        <dbReference type="ChEBI" id="CHEBI:57692"/>
    </cofactor>
</comment>
<evidence type="ECO:0000256" key="4">
    <source>
        <dbReference type="ARBA" id="ARBA00022827"/>
    </source>
</evidence>
<dbReference type="Pfam" id="PF07992">
    <property type="entry name" value="Pyr_redox_2"/>
    <property type="match status" value="1"/>
</dbReference>
<evidence type="ECO:0000256" key="3">
    <source>
        <dbReference type="ARBA" id="ARBA00022630"/>
    </source>
</evidence>
<dbReference type="InterPro" id="IPR001763">
    <property type="entry name" value="Rhodanese-like_dom"/>
</dbReference>
<dbReference type="PRINTS" id="PR00411">
    <property type="entry name" value="PNDRDTASEI"/>
</dbReference>
<dbReference type="EMBL" id="CZBE01000003">
    <property type="protein sequence ID" value="CUP39792.1"/>
    <property type="molecule type" value="Genomic_DNA"/>
</dbReference>
<dbReference type="SMART" id="SM00450">
    <property type="entry name" value="RHOD"/>
    <property type="match status" value="1"/>
</dbReference>
<name>A0A174MTL5_9FIRM</name>
<dbReference type="InterPro" id="IPR023753">
    <property type="entry name" value="FAD/NAD-binding_dom"/>
</dbReference>
<protein>
    <submittedName>
        <fullName evidence="8">Coenzyme A disulfide reductase</fullName>
        <ecNumber evidence="8">1.8.1.14</ecNumber>
    </submittedName>
</protein>
<keyword evidence="4" id="KW-0274">FAD</keyword>
<evidence type="ECO:0000256" key="2">
    <source>
        <dbReference type="ARBA" id="ARBA00009130"/>
    </source>
</evidence>
<dbReference type="InterPro" id="IPR004099">
    <property type="entry name" value="Pyr_nucl-diS_OxRdtase_dimer"/>
</dbReference>
<evidence type="ECO:0000256" key="5">
    <source>
        <dbReference type="ARBA" id="ARBA00023002"/>
    </source>
</evidence>
<dbReference type="RefSeq" id="WP_006876766.1">
    <property type="nucleotide sequence ID" value="NZ_CABIWA010000006.1"/>
</dbReference>
<evidence type="ECO:0000259" key="7">
    <source>
        <dbReference type="PROSITE" id="PS50206"/>
    </source>
</evidence>
<dbReference type="SUPFAM" id="SSF51905">
    <property type="entry name" value="FAD/NAD(P)-binding domain"/>
    <property type="match status" value="1"/>
</dbReference>
<evidence type="ECO:0000313" key="9">
    <source>
        <dbReference type="Proteomes" id="UP000095765"/>
    </source>
</evidence>
<reference evidence="8 9" key="1">
    <citation type="submission" date="2015-09" db="EMBL/GenBank/DDBJ databases">
        <authorList>
            <consortium name="Pathogen Informatics"/>
        </authorList>
    </citation>
    <scope>NUCLEOTIDE SEQUENCE [LARGE SCALE GENOMIC DNA]</scope>
    <source>
        <strain evidence="8 9">2789STDY5834939</strain>
    </source>
</reference>
<dbReference type="PANTHER" id="PTHR43429">
    <property type="entry name" value="PYRIDINE NUCLEOTIDE-DISULFIDE OXIDOREDUCTASE DOMAIN-CONTAINING"/>
    <property type="match status" value="1"/>
</dbReference>
<evidence type="ECO:0000256" key="6">
    <source>
        <dbReference type="ARBA" id="ARBA00023284"/>
    </source>
</evidence>
<dbReference type="Gene3D" id="3.40.250.10">
    <property type="entry name" value="Rhodanese-like domain"/>
    <property type="match status" value="1"/>
</dbReference>
<comment type="similarity">
    <text evidence="2">Belongs to the class-III pyridine nucleotide-disulfide oxidoreductase family.</text>
</comment>
<organism evidence="8 9">
    <name type="scientific">Anaerotruncus colihominis</name>
    <dbReference type="NCBI Taxonomy" id="169435"/>
    <lineage>
        <taxon>Bacteria</taxon>
        <taxon>Bacillati</taxon>
        <taxon>Bacillota</taxon>
        <taxon>Clostridia</taxon>
        <taxon>Eubacteriales</taxon>
        <taxon>Oscillospiraceae</taxon>
        <taxon>Anaerotruncus</taxon>
    </lineage>
</organism>
<dbReference type="Proteomes" id="UP000095765">
    <property type="component" value="Unassembled WGS sequence"/>
</dbReference>
<dbReference type="InterPro" id="IPR036188">
    <property type="entry name" value="FAD/NAD-bd_sf"/>
</dbReference>